<evidence type="ECO:0000313" key="2">
    <source>
        <dbReference type="EMBL" id="MDQ7247147.1"/>
    </source>
</evidence>
<accession>A0ABU0YHF0</accession>
<feature type="compositionally biased region" description="Low complexity" evidence="1">
    <location>
        <begin position="16"/>
        <end position="31"/>
    </location>
</feature>
<dbReference type="InterPro" id="IPR019704">
    <property type="entry name" value="Flagellar_assmbl_FliX_class2"/>
</dbReference>
<dbReference type="Proteomes" id="UP001230156">
    <property type="component" value="Unassembled WGS sequence"/>
</dbReference>
<evidence type="ECO:0000313" key="3">
    <source>
        <dbReference type="Proteomes" id="UP001230156"/>
    </source>
</evidence>
<keyword evidence="2" id="KW-0969">Cilium</keyword>
<keyword evidence="3" id="KW-1185">Reference proteome</keyword>
<organism evidence="2 3">
    <name type="scientific">Dongia sedimenti</name>
    <dbReference type="NCBI Taxonomy" id="3064282"/>
    <lineage>
        <taxon>Bacteria</taxon>
        <taxon>Pseudomonadati</taxon>
        <taxon>Pseudomonadota</taxon>
        <taxon>Alphaproteobacteria</taxon>
        <taxon>Rhodospirillales</taxon>
        <taxon>Dongiaceae</taxon>
        <taxon>Dongia</taxon>
    </lineage>
</organism>
<reference evidence="3" key="1">
    <citation type="submission" date="2023-08" db="EMBL/GenBank/DDBJ databases">
        <title>Rhodospirillaceae gen. nov., a novel taxon isolated from the Yangtze River Yuezi River estuary sludge.</title>
        <authorList>
            <person name="Ruan L."/>
        </authorList>
    </citation>
    <scope>NUCLEOTIDE SEQUENCE [LARGE SCALE GENOMIC DNA]</scope>
    <source>
        <strain evidence="3">R-7</strain>
    </source>
</reference>
<keyword evidence="2" id="KW-0282">Flagellum</keyword>
<dbReference type="RefSeq" id="WP_379954551.1">
    <property type="nucleotide sequence ID" value="NZ_JAUYVI010000002.1"/>
</dbReference>
<keyword evidence="2" id="KW-0966">Cell projection</keyword>
<proteinExistence type="predicted"/>
<dbReference type="Pfam" id="PF10768">
    <property type="entry name" value="FliX"/>
    <property type="match status" value="1"/>
</dbReference>
<protein>
    <submittedName>
        <fullName evidence="2">Flagellar assembly protein FliX</fullName>
    </submittedName>
</protein>
<comment type="caution">
    <text evidence="2">The sequence shown here is derived from an EMBL/GenBank/DDBJ whole genome shotgun (WGS) entry which is preliminary data.</text>
</comment>
<name>A0ABU0YHF0_9PROT</name>
<feature type="region of interest" description="Disordered" evidence="1">
    <location>
        <begin position="1"/>
        <end position="46"/>
    </location>
</feature>
<sequence length="143" mass="15397">MKVEPTAPRPATSVRKTGGSSATGSGGFAKALSDAQPAHGPQMPVSVGFTDMNTVLALQEAPDASRGRAKRRAKERADMMLDHLEEIRMGLLFGTIPMSKLEQLAQLIRAKREQIDDPKLLGILDEIELRAAVELAKLSRPAP</sequence>
<gene>
    <name evidence="2" type="ORF">Q8A70_05700</name>
</gene>
<dbReference type="EMBL" id="JAUYVI010000002">
    <property type="protein sequence ID" value="MDQ7247147.1"/>
    <property type="molecule type" value="Genomic_DNA"/>
</dbReference>
<evidence type="ECO:0000256" key="1">
    <source>
        <dbReference type="SAM" id="MobiDB-lite"/>
    </source>
</evidence>